<sequence length="99" mass="11586">MISCHLTKDLEDMLTYLTYEANKPEKEQKLTFNIQSKAKSPEKPNAAEKEYHITGCDVGLRLCDQARTAYSDDYIWMAGIDLADDCQQRYHDWVLKPYY</sequence>
<protein>
    <submittedName>
        <fullName evidence="1">Uncharacterized protein</fullName>
    </submittedName>
</protein>
<gene>
    <name evidence="1" type="ORF">E4U56_000503</name>
</gene>
<proteinExistence type="predicted"/>
<evidence type="ECO:0000313" key="2">
    <source>
        <dbReference type="Proteomes" id="UP000784919"/>
    </source>
</evidence>
<accession>A0A9P7SUF8</accession>
<dbReference type="AlphaFoldDB" id="A0A9P7SUF8"/>
<name>A0A9P7SUF8_9HYPO</name>
<comment type="caution">
    <text evidence="1">The sequence shown here is derived from an EMBL/GenBank/DDBJ whole genome shotgun (WGS) entry which is preliminary data.</text>
</comment>
<dbReference type="EMBL" id="SRPS01000011">
    <property type="protein sequence ID" value="KAG5977099.1"/>
    <property type="molecule type" value="Genomic_DNA"/>
</dbReference>
<reference evidence="1" key="1">
    <citation type="journal article" date="2020" name="bioRxiv">
        <title>Whole genome comparisons of ergot fungi reveals the divergence and evolution of species within the genus Claviceps are the result of varying mechanisms driving genome evolution and host range expansion.</title>
        <authorList>
            <person name="Wyka S.A."/>
            <person name="Mondo S.J."/>
            <person name="Liu M."/>
            <person name="Dettman J."/>
            <person name="Nalam V."/>
            <person name="Broders K.D."/>
        </authorList>
    </citation>
    <scope>NUCLEOTIDE SEQUENCE</scope>
    <source>
        <strain evidence="1">CCC 1102</strain>
    </source>
</reference>
<evidence type="ECO:0000313" key="1">
    <source>
        <dbReference type="EMBL" id="KAG5977099.1"/>
    </source>
</evidence>
<dbReference type="Proteomes" id="UP000784919">
    <property type="component" value="Unassembled WGS sequence"/>
</dbReference>
<organism evidence="1 2">
    <name type="scientific">Claviceps arundinis</name>
    <dbReference type="NCBI Taxonomy" id="1623583"/>
    <lineage>
        <taxon>Eukaryota</taxon>
        <taxon>Fungi</taxon>
        <taxon>Dikarya</taxon>
        <taxon>Ascomycota</taxon>
        <taxon>Pezizomycotina</taxon>
        <taxon>Sordariomycetes</taxon>
        <taxon>Hypocreomycetidae</taxon>
        <taxon>Hypocreales</taxon>
        <taxon>Clavicipitaceae</taxon>
        <taxon>Claviceps</taxon>
    </lineage>
</organism>